<organism evidence="1 2">
    <name type="scientific">Solanum verrucosum</name>
    <dbReference type="NCBI Taxonomy" id="315347"/>
    <lineage>
        <taxon>Eukaryota</taxon>
        <taxon>Viridiplantae</taxon>
        <taxon>Streptophyta</taxon>
        <taxon>Embryophyta</taxon>
        <taxon>Tracheophyta</taxon>
        <taxon>Spermatophyta</taxon>
        <taxon>Magnoliopsida</taxon>
        <taxon>eudicotyledons</taxon>
        <taxon>Gunneridae</taxon>
        <taxon>Pentapetalae</taxon>
        <taxon>asterids</taxon>
        <taxon>lamiids</taxon>
        <taxon>Solanales</taxon>
        <taxon>Solanaceae</taxon>
        <taxon>Solanoideae</taxon>
        <taxon>Solaneae</taxon>
        <taxon>Solanum</taxon>
    </lineage>
</organism>
<accession>A0AAF0UQD7</accession>
<proteinExistence type="predicted"/>
<dbReference type="AlphaFoldDB" id="A0AAF0UQD7"/>
<evidence type="ECO:0000313" key="1">
    <source>
        <dbReference type="EMBL" id="WMV49319.1"/>
    </source>
</evidence>
<evidence type="ECO:0000313" key="2">
    <source>
        <dbReference type="Proteomes" id="UP001234989"/>
    </source>
</evidence>
<protein>
    <submittedName>
        <fullName evidence="1">Uncharacterized protein</fullName>
    </submittedName>
</protein>
<gene>
    <name evidence="1" type="ORF">MTR67_042704</name>
</gene>
<dbReference type="Proteomes" id="UP001234989">
    <property type="component" value="Chromosome 10"/>
</dbReference>
<sequence>MNPGTTKEISGKWLLLIYLFDFESRICSRWRKSNNATSLKEVNSGRLYSIHLVITENGNCKSQVTRRICKYAGSVDFDLNQSSDLLGYNLKELIFLKSLSIWSTSMPTNDVQQFSKVGSIKLFENFGLECYGMLKYQQIYL</sequence>
<reference evidence="1" key="1">
    <citation type="submission" date="2023-08" db="EMBL/GenBank/DDBJ databases">
        <title>A de novo genome assembly of Solanum verrucosum Schlechtendal, a Mexican diploid species geographically isolated from the other diploid A-genome species in potato relatives.</title>
        <authorList>
            <person name="Hosaka K."/>
        </authorList>
    </citation>
    <scope>NUCLEOTIDE SEQUENCE</scope>
    <source>
        <tissue evidence="1">Young leaves</tissue>
    </source>
</reference>
<name>A0AAF0UQD7_SOLVR</name>
<dbReference type="EMBL" id="CP133621">
    <property type="protein sequence ID" value="WMV49319.1"/>
    <property type="molecule type" value="Genomic_DNA"/>
</dbReference>
<keyword evidence="2" id="KW-1185">Reference proteome</keyword>